<dbReference type="EMBL" id="BAAAZY010000012">
    <property type="protein sequence ID" value="GAA4066975.1"/>
    <property type="molecule type" value="Genomic_DNA"/>
</dbReference>
<name>A0ABP7VGV2_9ACTN</name>
<sequence length="161" mass="17844">MTQPTEAPRTTPAPLHWKLVIDCANPQSQADFWAAALHYEVEDNNALIERLLELGAVPREAVVEFHARLAFRDLVAVRHPDDPYDPDSGTGLGRRLLFQRVPEAKSVKNRLHLDLHAAAGEREGEVGRLEGLGASVLRRVKEPGGEWVVLADPEGNEFCVQ</sequence>
<dbReference type="Proteomes" id="UP001499984">
    <property type="component" value="Unassembled WGS sequence"/>
</dbReference>
<evidence type="ECO:0000259" key="1">
    <source>
        <dbReference type="Pfam" id="PF18029"/>
    </source>
</evidence>
<proteinExistence type="predicted"/>
<dbReference type="Gene3D" id="3.10.180.10">
    <property type="entry name" value="2,3-Dihydroxybiphenyl 1,2-Dioxygenase, domain 1"/>
    <property type="match status" value="1"/>
</dbReference>
<dbReference type="RefSeq" id="WP_345015558.1">
    <property type="nucleotide sequence ID" value="NZ_BAAAZY010000012.1"/>
</dbReference>
<dbReference type="PANTHER" id="PTHR35908:SF1">
    <property type="entry name" value="CONSERVED PROTEIN"/>
    <property type="match status" value="1"/>
</dbReference>
<dbReference type="Pfam" id="PF18029">
    <property type="entry name" value="Glyoxalase_6"/>
    <property type="match status" value="1"/>
</dbReference>
<evidence type="ECO:0000313" key="3">
    <source>
        <dbReference type="Proteomes" id="UP001499984"/>
    </source>
</evidence>
<keyword evidence="3" id="KW-1185">Reference proteome</keyword>
<organism evidence="2 3">
    <name type="scientific">Streptomyces shaanxiensis</name>
    <dbReference type="NCBI Taxonomy" id="653357"/>
    <lineage>
        <taxon>Bacteria</taxon>
        <taxon>Bacillati</taxon>
        <taxon>Actinomycetota</taxon>
        <taxon>Actinomycetes</taxon>
        <taxon>Kitasatosporales</taxon>
        <taxon>Streptomycetaceae</taxon>
        <taxon>Streptomyces</taxon>
    </lineage>
</organism>
<reference evidence="3" key="1">
    <citation type="journal article" date="2019" name="Int. J. Syst. Evol. Microbiol.">
        <title>The Global Catalogue of Microorganisms (GCM) 10K type strain sequencing project: providing services to taxonomists for standard genome sequencing and annotation.</title>
        <authorList>
            <consortium name="The Broad Institute Genomics Platform"/>
            <consortium name="The Broad Institute Genome Sequencing Center for Infectious Disease"/>
            <person name="Wu L."/>
            <person name="Ma J."/>
        </authorList>
    </citation>
    <scope>NUCLEOTIDE SEQUENCE [LARGE SCALE GENOMIC DNA]</scope>
    <source>
        <strain evidence="3">JCM 16925</strain>
    </source>
</reference>
<comment type="caution">
    <text evidence="2">The sequence shown here is derived from an EMBL/GenBank/DDBJ whole genome shotgun (WGS) entry which is preliminary data.</text>
</comment>
<dbReference type="PANTHER" id="PTHR35908">
    <property type="entry name" value="HYPOTHETICAL FUSION PROTEIN"/>
    <property type="match status" value="1"/>
</dbReference>
<accession>A0ABP7VGV2</accession>
<dbReference type="InterPro" id="IPR041581">
    <property type="entry name" value="Glyoxalase_6"/>
</dbReference>
<evidence type="ECO:0000313" key="2">
    <source>
        <dbReference type="EMBL" id="GAA4066975.1"/>
    </source>
</evidence>
<gene>
    <name evidence="2" type="ORF">GCM10022233_47680</name>
</gene>
<protein>
    <submittedName>
        <fullName evidence="2">VOC family protein</fullName>
    </submittedName>
</protein>
<feature type="domain" description="Glyoxalase-like" evidence="1">
    <location>
        <begin position="19"/>
        <end position="160"/>
    </location>
</feature>
<dbReference type="SUPFAM" id="SSF54593">
    <property type="entry name" value="Glyoxalase/Bleomycin resistance protein/Dihydroxybiphenyl dioxygenase"/>
    <property type="match status" value="1"/>
</dbReference>
<dbReference type="InterPro" id="IPR029068">
    <property type="entry name" value="Glyas_Bleomycin-R_OHBP_Dase"/>
</dbReference>